<comment type="caution">
    <text evidence="1">The sequence shown here is derived from an EMBL/GenBank/DDBJ whole genome shotgun (WGS) entry which is preliminary data.</text>
</comment>
<reference evidence="1 2" key="1">
    <citation type="journal article" date="2019" name="Int. J. Syst. Evol. Microbiol.">
        <title>The Global Catalogue of Microorganisms (GCM) 10K type strain sequencing project: providing services to taxonomists for standard genome sequencing and annotation.</title>
        <authorList>
            <consortium name="The Broad Institute Genomics Platform"/>
            <consortium name="The Broad Institute Genome Sequencing Center for Infectious Disease"/>
            <person name="Wu L."/>
            <person name="Ma J."/>
        </authorList>
    </citation>
    <scope>NUCLEOTIDE SEQUENCE [LARGE SCALE GENOMIC DNA]</scope>
    <source>
        <strain evidence="1 2">JCM 17504</strain>
    </source>
</reference>
<dbReference type="Proteomes" id="UP001501729">
    <property type="component" value="Unassembled WGS sequence"/>
</dbReference>
<keyword evidence="2" id="KW-1185">Reference proteome</keyword>
<evidence type="ECO:0000313" key="1">
    <source>
        <dbReference type="EMBL" id="GAA5065595.1"/>
    </source>
</evidence>
<organism evidence="1 2">
    <name type="scientific">Haladaptatus pallidirubidus</name>
    <dbReference type="NCBI Taxonomy" id="1008152"/>
    <lineage>
        <taxon>Archaea</taxon>
        <taxon>Methanobacteriati</taxon>
        <taxon>Methanobacteriota</taxon>
        <taxon>Stenosarchaea group</taxon>
        <taxon>Halobacteria</taxon>
        <taxon>Halobacteriales</taxon>
        <taxon>Haladaptataceae</taxon>
        <taxon>Haladaptatus</taxon>
    </lineage>
</organism>
<dbReference type="EMBL" id="BAABKX010000030">
    <property type="protein sequence ID" value="GAA5065595.1"/>
    <property type="molecule type" value="Genomic_DNA"/>
</dbReference>
<name>A0AAV3URH6_9EURY</name>
<proteinExistence type="predicted"/>
<sequence length="172" mass="19774">MASTHTQQSVTVFNTTVSAEEAEQTLLETDTDMAETTADRLVYYPYRVFGFDLHAEAFLDDFTDRVYCGVDLCNGKEVFIEEAPQTTEQVVNADMIVPVKDETKDVERIARYYLLELVRKELRVGSPPDLHVVEDYRIYRPFHLVDCTTSDETSLTYIVDSVTGDFHRVYLH</sequence>
<dbReference type="GeneID" id="68617276"/>
<dbReference type="RefSeq" id="WP_227779127.1">
    <property type="nucleotide sequence ID" value="NZ_BAABKX010000030.1"/>
</dbReference>
<accession>A0AAV3URH6</accession>
<evidence type="ECO:0008006" key="3">
    <source>
        <dbReference type="Google" id="ProtNLM"/>
    </source>
</evidence>
<evidence type="ECO:0000313" key="2">
    <source>
        <dbReference type="Proteomes" id="UP001501729"/>
    </source>
</evidence>
<dbReference type="AlphaFoldDB" id="A0AAV3URH6"/>
<gene>
    <name evidence="1" type="ORF">GCM10025751_56700</name>
</gene>
<protein>
    <recommendedName>
        <fullName evidence="3">Halobacterial output domain-containing protein</fullName>
    </recommendedName>
</protein>